<gene>
    <name evidence="1" type="ORF">ONT23_09270</name>
</gene>
<evidence type="ECO:0000313" key="2">
    <source>
        <dbReference type="Proteomes" id="UP001209168"/>
    </source>
</evidence>
<sequence>MMSKKVLFFLMCCAIFTASCSEKKKELTPGERMEAEYKYDKLPDSKKSKIKFLKYEHDFGKVGSKKLQKVRFDFQNIGKSPLILHDVHGYCGCIEASFSKTPIMPGKKGSIIITYDGKGSVIGSFNKEIVVNSNASNKYISLFVKGVNQ</sequence>
<accession>A0AAW5UT84</accession>
<dbReference type="Gene3D" id="2.60.40.10">
    <property type="entry name" value="Immunoglobulins"/>
    <property type="match status" value="1"/>
</dbReference>
<dbReference type="Pfam" id="PF07610">
    <property type="entry name" value="DUF1573"/>
    <property type="match status" value="1"/>
</dbReference>
<protein>
    <submittedName>
        <fullName evidence="1">DUF1573 domain-containing protein</fullName>
    </submittedName>
</protein>
<dbReference type="AlphaFoldDB" id="A0AAW5UT84"/>
<proteinExistence type="predicted"/>
<comment type="caution">
    <text evidence="1">The sequence shown here is derived from an EMBL/GenBank/DDBJ whole genome shotgun (WGS) entry which is preliminary data.</text>
</comment>
<dbReference type="PANTHER" id="PTHR37833:SF1">
    <property type="entry name" value="SIGNAL PEPTIDE PROTEIN"/>
    <property type="match status" value="1"/>
</dbReference>
<dbReference type="InterPro" id="IPR013783">
    <property type="entry name" value="Ig-like_fold"/>
</dbReference>
<dbReference type="InterPro" id="IPR011467">
    <property type="entry name" value="DUF1573"/>
</dbReference>
<dbReference type="PROSITE" id="PS51257">
    <property type="entry name" value="PROKAR_LIPOPROTEIN"/>
    <property type="match status" value="1"/>
</dbReference>
<reference evidence="1" key="1">
    <citation type="submission" date="2022-11" db="EMBL/GenBank/DDBJ databases">
        <title>Genomic repertoires linked with pathogenic potency of arthritogenic Prevotella copri isolated from the gut of rheumatoid arthritis patients.</title>
        <authorList>
            <person name="Nii T."/>
            <person name="Maeda Y."/>
            <person name="Motooka D."/>
            <person name="Naito M."/>
            <person name="Matsumoto Y."/>
            <person name="Ogawa T."/>
            <person name="Oguro-Igashira E."/>
            <person name="Kishikawa T."/>
            <person name="Yamashita M."/>
            <person name="Koizumi S."/>
            <person name="Kurakawa T."/>
            <person name="Okumura R."/>
            <person name="Kayama H."/>
            <person name="Murakami M."/>
            <person name="Sakaguchi T."/>
            <person name="Das B."/>
            <person name="Nakamura S."/>
            <person name="Okada Y."/>
            <person name="Kumanogoh A."/>
            <person name="Takeda K."/>
        </authorList>
    </citation>
    <scope>NUCLEOTIDE SEQUENCE</scope>
    <source>
        <strain evidence="1">H012_8</strain>
    </source>
</reference>
<dbReference type="PANTHER" id="PTHR37833">
    <property type="entry name" value="LIPOPROTEIN-RELATED"/>
    <property type="match status" value="1"/>
</dbReference>
<dbReference type="Proteomes" id="UP001209168">
    <property type="component" value="Unassembled WGS sequence"/>
</dbReference>
<dbReference type="RefSeq" id="WP_233401521.1">
    <property type="nucleotide sequence ID" value="NZ_CATKVU010000006.1"/>
</dbReference>
<dbReference type="EMBL" id="JAPDVH010000001">
    <property type="protein sequence ID" value="MCW4155725.1"/>
    <property type="molecule type" value="Genomic_DNA"/>
</dbReference>
<name>A0AAW5UT84_9BACT</name>
<evidence type="ECO:0000313" key="1">
    <source>
        <dbReference type="EMBL" id="MCW4155725.1"/>
    </source>
</evidence>
<organism evidence="1 2">
    <name type="scientific">Segatella copri</name>
    <dbReference type="NCBI Taxonomy" id="165179"/>
    <lineage>
        <taxon>Bacteria</taxon>
        <taxon>Pseudomonadati</taxon>
        <taxon>Bacteroidota</taxon>
        <taxon>Bacteroidia</taxon>
        <taxon>Bacteroidales</taxon>
        <taxon>Prevotellaceae</taxon>
        <taxon>Segatella</taxon>
    </lineage>
</organism>